<accession>A0ABM7PWG1</accession>
<dbReference type="Proteomes" id="UP001319861">
    <property type="component" value="Chromosome"/>
</dbReference>
<dbReference type="Pfam" id="PF00561">
    <property type="entry name" value="Abhydrolase_1"/>
    <property type="match status" value="1"/>
</dbReference>
<dbReference type="SUPFAM" id="SSF53474">
    <property type="entry name" value="alpha/beta-Hydrolases"/>
    <property type="match status" value="1"/>
</dbReference>
<dbReference type="GO" id="GO:0016787">
    <property type="term" value="F:hydrolase activity"/>
    <property type="evidence" value="ECO:0007669"/>
    <property type="project" value="UniProtKB-KW"/>
</dbReference>
<feature type="domain" description="AB hydrolase-1" evidence="2">
    <location>
        <begin position="24"/>
        <end position="147"/>
    </location>
</feature>
<sequence>MPVSTALNPSDGTEISYDAAGEGPAVVLLHGSALSKAIWRGLGYVGALEGFRVVRIDLRGHGRSGKPEHAEAYRMSRHIGDVLAVLDAEGIETAHAVGYSLGSRVAFSLAATAQDRTRSLTALGGTYRPQHGEVAKVFFPGYLQALQSGRIEAFVEGLDAAGKNVDPATRQAFLANDPAALAACFTGTEEDPGLPEAVVAQLTLPALLMAGTRDPQRLADSRRAAELMPNARFVELPGRTHAGTLAPAGPILDELVPFLRTAS</sequence>
<name>A0ABM7PWG1_SINCY</name>
<protein>
    <submittedName>
        <fullName evidence="3">Alpha/beta hydrolase</fullName>
    </submittedName>
</protein>
<dbReference type="InterPro" id="IPR029058">
    <property type="entry name" value="AB_hydrolase_fold"/>
</dbReference>
<dbReference type="PANTHER" id="PTHR43798:SF31">
    <property type="entry name" value="AB HYDROLASE SUPERFAMILY PROTEIN YCLE"/>
    <property type="match status" value="1"/>
</dbReference>
<dbReference type="EMBL" id="AP024525">
    <property type="protein sequence ID" value="BCT76630.1"/>
    <property type="molecule type" value="Genomic_DNA"/>
</dbReference>
<proteinExistence type="predicted"/>
<evidence type="ECO:0000313" key="3">
    <source>
        <dbReference type="EMBL" id="BCT76630.1"/>
    </source>
</evidence>
<dbReference type="InterPro" id="IPR050266">
    <property type="entry name" value="AB_hydrolase_sf"/>
</dbReference>
<reference evidence="3 4" key="1">
    <citation type="journal article" date="2021" name="J. Biosci. Bioeng.">
        <title>Identification and characterization of a chc gene cluster responsible for the aromatization pathway of cyclohexanecarboxylate degradation in Sinomonas cyclohexanicum ATCC 51369.</title>
        <authorList>
            <person name="Yamamoto T."/>
            <person name="Hasegawa Y."/>
            <person name="Lau P.C.K."/>
            <person name="Iwaki H."/>
        </authorList>
    </citation>
    <scope>NUCLEOTIDE SEQUENCE [LARGE SCALE GENOMIC DNA]</scope>
    <source>
        <strain evidence="3 4">ATCC 51369</strain>
    </source>
</reference>
<evidence type="ECO:0000259" key="2">
    <source>
        <dbReference type="Pfam" id="PF00561"/>
    </source>
</evidence>
<dbReference type="Gene3D" id="3.40.50.1820">
    <property type="entry name" value="alpha/beta hydrolase"/>
    <property type="match status" value="1"/>
</dbReference>
<dbReference type="PANTHER" id="PTHR43798">
    <property type="entry name" value="MONOACYLGLYCEROL LIPASE"/>
    <property type="match status" value="1"/>
</dbReference>
<organism evidence="3 4">
    <name type="scientific">Sinomonas cyclohexanicum</name>
    <name type="common">Corynebacterium cyclohexanicum</name>
    <dbReference type="NCBI Taxonomy" id="322009"/>
    <lineage>
        <taxon>Bacteria</taxon>
        <taxon>Bacillati</taxon>
        <taxon>Actinomycetota</taxon>
        <taxon>Actinomycetes</taxon>
        <taxon>Micrococcales</taxon>
        <taxon>Micrococcaceae</taxon>
        <taxon>Sinomonas</taxon>
    </lineage>
</organism>
<keyword evidence="1 3" id="KW-0378">Hydrolase</keyword>
<evidence type="ECO:0000256" key="1">
    <source>
        <dbReference type="ARBA" id="ARBA00022801"/>
    </source>
</evidence>
<keyword evidence="4" id="KW-1185">Reference proteome</keyword>
<gene>
    <name evidence="3" type="ORF">SCMU_24720</name>
</gene>
<dbReference type="InterPro" id="IPR000073">
    <property type="entry name" value="AB_hydrolase_1"/>
</dbReference>
<evidence type="ECO:0000313" key="4">
    <source>
        <dbReference type="Proteomes" id="UP001319861"/>
    </source>
</evidence>